<dbReference type="InterPro" id="IPR036397">
    <property type="entry name" value="RNaseH_sf"/>
</dbReference>
<comment type="caution">
    <text evidence="2">The sequence shown here is derived from an EMBL/GenBank/DDBJ whole genome shotgun (WGS) entry which is preliminary data.</text>
</comment>
<feature type="domain" description="Integrase catalytic" evidence="1">
    <location>
        <begin position="1"/>
        <end position="85"/>
    </location>
</feature>
<accession>A0ABU7E8E0</accession>
<dbReference type="InterPro" id="IPR012337">
    <property type="entry name" value="RNaseH-like_sf"/>
</dbReference>
<keyword evidence="3" id="KW-1185">Reference proteome</keyword>
<dbReference type="Proteomes" id="UP001352852">
    <property type="component" value="Unassembled WGS sequence"/>
</dbReference>
<organism evidence="2 3">
    <name type="scientific">Characodon lateralis</name>
    <dbReference type="NCBI Taxonomy" id="208331"/>
    <lineage>
        <taxon>Eukaryota</taxon>
        <taxon>Metazoa</taxon>
        <taxon>Chordata</taxon>
        <taxon>Craniata</taxon>
        <taxon>Vertebrata</taxon>
        <taxon>Euteleostomi</taxon>
        <taxon>Actinopterygii</taxon>
        <taxon>Neopterygii</taxon>
        <taxon>Teleostei</taxon>
        <taxon>Neoteleostei</taxon>
        <taxon>Acanthomorphata</taxon>
        <taxon>Ovalentaria</taxon>
        <taxon>Atherinomorphae</taxon>
        <taxon>Cyprinodontiformes</taxon>
        <taxon>Goodeidae</taxon>
        <taxon>Characodon</taxon>
    </lineage>
</organism>
<dbReference type="InterPro" id="IPR001584">
    <property type="entry name" value="Integrase_cat-core"/>
</dbReference>
<reference evidence="2 3" key="1">
    <citation type="submission" date="2021-06" db="EMBL/GenBank/DDBJ databases">
        <authorList>
            <person name="Palmer J.M."/>
        </authorList>
    </citation>
    <scope>NUCLEOTIDE SEQUENCE [LARGE SCALE GENOMIC DNA]</scope>
    <source>
        <strain evidence="2 3">CL_MEX2019</strain>
        <tissue evidence="2">Muscle</tissue>
    </source>
</reference>
<sequence>MKMLNKEPCKLLDIERSLCAPYHPQTNGLVEKLNGTIQRALCKPVSERPNTLDTYLDAVMFGLRTKKQYKVFTILPPLWNRGSSAMWDSREHPGDTQFRLSACITF</sequence>
<name>A0ABU7E8E0_9TELE</name>
<protein>
    <recommendedName>
        <fullName evidence="1">Integrase catalytic domain-containing protein</fullName>
    </recommendedName>
</protein>
<evidence type="ECO:0000259" key="1">
    <source>
        <dbReference type="PROSITE" id="PS50994"/>
    </source>
</evidence>
<evidence type="ECO:0000313" key="2">
    <source>
        <dbReference type="EMBL" id="MED6282405.1"/>
    </source>
</evidence>
<dbReference type="Gene3D" id="3.30.420.10">
    <property type="entry name" value="Ribonuclease H-like superfamily/Ribonuclease H"/>
    <property type="match status" value="1"/>
</dbReference>
<dbReference type="EMBL" id="JAHUTJ010046292">
    <property type="protein sequence ID" value="MED6282405.1"/>
    <property type="molecule type" value="Genomic_DNA"/>
</dbReference>
<gene>
    <name evidence="2" type="ORF">CHARACLAT_031793</name>
</gene>
<dbReference type="PROSITE" id="PS50994">
    <property type="entry name" value="INTEGRASE"/>
    <property type="match status" value="1"/>
</dbReference>
<proteinExistence type="predicted"/>
<evidence type="ECO:0000313" key="3">
    <source>
        <dbReference type="Proteomes" id="UP001352852"/>
    </source>
</evidence>
<dbReference type="SUPFAM" id="SSF53098">
    <property type="entry name" value="Ribonuclease H-like"/>
    <property type="match status" value="1"/>
</dbReference>